<protein>
    <recommendedName>
        <fullName evidence="3">Chemokine interleukin-8-like domain-containing protein</fullName>
    </recommendedName>
</protein>
<organism evidence="4 5">
    <name type="scientific">Perca fluviatilis</name>
    <name type="common">European perch</name>
    <dbReference type="NCBI Taxonomy" id="8168"/>
    <lineage>
        <taxon>Eukaryota</taxon>
        <taxon>Metazoa</taxon>
        <taxon>Chordata</taxon>
        <taxon>Craniata</taxon>
        <taxon>Vertebrata</taxon>
        <taxon>Euteleostomi</taxon>
        <taxon>Actinopterygii</taxon>
        <taxon>Neopterygii</taxon>
        <taxon>Teleostei</taxon>
        <taxon>Neoteleostei</taxon>
        <taxon>Acanthomorphata</taxon>
        <taxon>Eupercaria</taxon>
        <taxon>Perciformes</taxon>
        <taxon>Percoidei</taxon>
        <taxon>Percidae</taxon>
        <taxon>Percinae</taxon>
        <taxon>Perca</taxon>
    </lineage>
</organism>
<dbReference type="InterPro" id="IPR001811">
    <property type="entry name" value="Chemokine_IL8-like_dom"/>
</dbReference>
<evidence type="ECO:0000256" key="2">
    <source>
        <dbReference type="SAM" id="SignalP"/>
    </source>
</evidence>
<reference evidence="4 5" key="1">
    <citation type="submission" date="2019-06" db="EMBL/GenBank/DDBJ databases">
        <title>A chromosome-scale genome assembly of the European perch, Perca fluviatilis.</title>
        <authorList>
            <person name="Roques C."/>
            <person name="Zahm M."/>
            <person name="Cabau C."/>
            <person name="Klopp C."/>
            <person name="Bouchez O."/>
            <person name="Donnadieu C."/>
            <person name="Kuhl H."/>
            <person name="Gislard M."/>
            <person name="Guendouz S."/>
            <person name="Journot L."/>
            <person name="Haffray P."/>
            <person name="Bestin A."/>
            <person name="Morvezen R."/>
            <person name="Feron R."/>
            <person name="Wen M."/>
            <person name="Jouanno E."/>
            <person name="Herpin A."/>
            <person name="Schartl M."/>
            <person name="Postlethwait J."/>
            <person name="Schaerlinger B."/>
            <person name="Chardard D."/>
            <person name="Lecocq T."/>
            <person name="Poncet C."/>
            <person name="Jaffrelo L."/>
            <person name="Lampietro C."/>
            <person name="Guiguen Y."/>
        </authorList>
    </citation>
    <scope>NUCLEOTIDE SEQUENCE [LARGE SCALE GENOMIC DNA]</scope>
    <source>
        <tissue evidence="4">Blood</tissue>
    </source>
</reference>
<keyword evidence="1" id="KW-0202">Cytokine</keyword>
<accession>A0A6A5EJU1</accession>
<keyword evidence="2" id="KW-0732">Signal</keyword>
<dbReference type="SUPFAM" id="SSF54117">
    <property type="entry name" value="Interleukin 8-like chemokines"/>
    <property type="match status" value="1"/>
</dbReference>
<sequence>MASRVAVLLLLGVICVGLASAEIVVDCCLKVAEKPLPLTIIQSYAIQEGGNGCEISATAFITKSSVKSGIKRRGLWEKIAGEQGGPDSKLRATDSESESLPFLFRVSE</sequence>
<name>A0A6A5EJU1_PERFL</name>
<evidence type="ECO:0000313" key="4">
    <source>
        <dbReference type="EMBL" id="KAF1389587.1"/>
    </source>
</evidence>
<feature type="signal peptide" evidence="2">
    <location>
        <begin position="1"/>
        <end position="21"/>
    </location>
</feature>
<comment type="caution">
    <text evidence="4">The sequence shown here is derived from an EMBL/GenBank/DDBJ whole genome shotgun (WGS) entry which is preliminary data.</text>
</comment>
<evidence type="ECO:0000256" key="1">
    <source>
        <dbReference type="ARBA" id="ARBA00022514"/>
    </source>
</evidence>
<dbReference type="EMBL" id="VHII01000006">
    <property type="protein sequence ID" value="KAF1389587.1"/>
    <property type="molecule type" value="Genomic_DNA"/>
</dbReference>
<evidence type="ECO:0000259" key="3">
    <source>
        <dbReference type="Pfam" id="PF00048"/>
    </source>
</evidence>
<evidence type="ECO:0000313" key="5">
    <source>
        <dbReference type="Proteomes" id="UP000465112"/>
    </source>
</evidence>
<gene>
    <name evidence="4" type="ORF">PFLUV_G00074980</name>
</gene>
<dbReference type="AlphaFoldDB" id="A0A6A5EJU1"/>
<feature type="chain" id="PRO_5025497750" description="Chemokine interleukin-8-like domain-containing protein" evidence="2">
    <location>
        <begin position="22"/>
        <end position="108"/>
    </location>
</feature>
<dbReference type="InterPro" id="IPR036048">
    <property type="entry name" value="Interleukin_8-like_sf"/>
</dbReference>
<dbReference type="GO" id="GO:0008009">
    <property type="term" value="F:chemokine activity"/>
    <property type="evidence" value="ECO:0007669"/>
    <property type="project" value="InterPro"/>
</dbReference>
<feature type="domain" description="Chemokine interleukin-8-like" evidence="3">
    <location>
        <begin position="26"/>
        <end position="64"/>
    </location>
</feature>
<dbReference type="GO" id="GO:0006955">
    <property type="term" value="P:immune response"/>
    <property type="evidence" value="ECO:0007669"/>
    <property type="project" value="InterPro"/>
</dbReference>
<keyword evidence="5" id="KW-1185">Reference proteome</keyword>
<dbReference type="Gene3D" id="2.40.50.40">
    <property type="match status" value="1"/>
</dbReference>
<dbReference type="GO" id="GO:0005615">
    <property type="term" value="C:extracellular space"/>
    <property type="evidence" value="ECO:0007669"/>
    <property type="project" value="UniProtKB-KW"/>
</dbReference>
<proteinExistence type="predicted"/>
<dbReference type="Proteomes" id="UP000465112">
    <property type="component" value="Chromosome 6"/>
</dbReference>
<dbReference type="Pfam" id="PF00048">
    <property type="entry name" value="IL8"/>
    <property type="match status" value="1"/>
</dbReference>